<keyword evidence="8" id="KW-1185">Reference proteome</keyword>
<reference evidence="7 8" key="1">
    <citation type="submission" date="2017-02" db="EMBL/GenBank/DDBJ databases">
        <authorList>
            <person name="Peterson S.W."/>
        </authorList>
    </citation>
    <scope>NUCLEOTIDE SEQUENCE [LARGE SCALE GENOMIC DNA]</scope>
    <source>
        <strain evidence="7 8">DSM 22899</strain>
    </source>
</reference>
<dbReference type="Proteomes" id="UP000190541">
    <property type="component" value="Unassembled WGS sequence"/>
</dbReference>
<dbReference type="InterPro" id="IPR009908">
    <property type="entry name" value="Methylamine_util_MauE"/>
</dbReference>
<protein>
    <recommendedName>
        <fullName evidence="6">Methylamine utilisation protein MauE domain-containing protein</fullName>
    </recommendedName>
</protein>
<dbReference type="EMBL" id="FUYS01000003">
    <property type="protein sequence ID" value="SKB51845.1"/>
    <property type="molecule type" value="Genomic_DNA"/>
</dbReference>
<comment type="subcellular location">
    <subcellularLocation>
        <location evidence="1">Membrane</location>
        <topology evidence="1">Multi-pass membrane protein</topology>
    </subcellularLocation>
</comment>
<dbReference type="GO" id="GO:0030416">
    <property type="term" value="P:methylamine metabolic process"/>
    <property type="evidence" value="ECO:0007669"/>
    <property type="project" value="InterPro"/>
</dbReference>
<accession>A0A1T5BXC5</accession>
<dbReference type="Pfam" id="PF07291">
    <property type="entry name" value="MauE"/>
    <property type="match status" value="1"/>
</dbReference>
<feature type="transmembrane region" description="Helical" evidence="5">
    <location>
        <begin position="86"/>
        <end position="108"/>
    </location>
</feature>
<dbReference type="OrthoDB" id="673785at2"/>
<keyword evidence="3 5" id="KW-1133">Transmembrane helix</keyword>
<evidence type="ECO:0000259" key="6">
    <source>
        <dbReference type="Pfam" id="PF07291"/>
    </source>
</evidence>
<evidence type="ECO:0000256" key="2">
    <source>
        <dbReference type="ARBA" id="ARBA00022692"/>
    </source>
</evidence>
<evidence type="ECO:0000256" key="3">
    <source>
        <dbReference type="ARBA" id="ARBA00022989"/>
    </source>
</evidence>
<dbReference type="AlphaFoldDB" id="A0A1T5BXC5"/>
<dbReference type="RefSeq" id="WP_079716494.1">
    <property type="nucleotide sequence ID" value="NZ_FUYS01000003.1"/>
</dbReference>
<evidence type="ECO:0000313" key="7">
    <source>
        <dbReference type="EMBL" id="SKB51845.1"/>
    </source>
</evidence>
<evidence type="ECO:0000256" key="1">
    <source>
        <dbReference type="ARBA" id="ARBA00004141"/>
    </source>
</evidence>
<keyword evidence="2 5" id="KW-0812">Transmembrane</keyword>
<keyword evidence="4 5" id="KW-0472">Membrane</keyword>
<feature type="transmembrane region" description="Helical" evidence="5">
    <location>
        <begin position="50"/>
        <end position="74"/>
    </location>
</feature>
<organism evidence="7 8">
    <name type="scientific">Parapedobacter luteus</name>
    <dbReference type="NCBI Taxonomy" id="623280"/>
    <lineage>
        <taxon>Bacteria</taxon>
        <taxon>Pseudomonadati</taxon>
        <taxon>Bacteroidota</taxon>
        <taxon>Sphingobacteriia</taxon>
        <taxon>Sphingobacteriales</taxon>
        <taxon>Sphingobacteriaceae</taxon>
        <taxon>Parapedobacter</taxon>
    </lineage>
</organism>
<proteinExistence type="predicted"/>
<evidence type="ECO:0000256" key="5">
    <source>
        <dbReference type="SAM" id="Phobius"/>
    </source>
</evidence>
<evidence type="ECO:0000256" key="4">
    <source>
        <dbReference type="ARBA" id="ARBA00023136"/>
    </source>
</evidence>
<feature type="transmembrane region" description="Helical" evidence="5">
    <location>
        <begin position="120"/>
        <end position="140"/>
    </location>
</feature>
<feature type="domain" description="Methylamine utilisation protein MauE" evidence="6">
    <location>
        <begin position="7"/>
        <end position="140"/>
    </location>
</feature>
<dbReference type="STRING" id="623280.SAMN05660226_01837"/>
<dbReference type="GO" id="GO:0016020">
    <property type="term" value="C:membrane"/>
    <property type="evidence" value="ECO:0007669"/>
    <property type="project" value="UniProtKB-SubCell"/>
</dbReference>
<gene>
    <name evidence="7" type="ORF">SAMN05660226_01837</name>
</gene>
<sequence>MNTKTLYLDIAIRVLFVALYTYTAAMKLLDFPVYRIKMRRQHFFEPLKEWLVWGVPIAELLVATGLILPFLVAAPRLRRAGLVGNLMLISGFTLYTGLAASGIFGYVPCSCGGFLEGMGWWVHFLFNLVFTALAAVGVWLQRDMIRGADVSPSVCGRFSG</sequence>
<evidence type="ECO:0000313" key="8">
    <source>
        <dbReference type="Proteomes" id="UP000190541"/>
    </source>
</evidence>
<name>A0A1T5BXC5_9SPHI</name>
<feature type="transmembrane region" description="Helical" evidence="5">
    <location>
        <begin position="12"/>
        <end position="30"/>
    </location>
</feature>